<feature type="compositionally biased region" description="Low complexity" evidence="1">
    <location>
        <begin position="868"/>
        <end position="880"/>
    </location>
</feature>
<feature type="compositionally biased region" description="Low complexity" evidence="1">
    <location>
        <begin position="194"/>
        <end position="204"/>
    </location>
</feature>
<feature type="compositionally biased region" description="Basic and acidic residues" evidence="1">
    <location>
        <begin position="396"/>
        <end position="405"/>
    </location>
</feature>
<reference evidence="3" key="1">
    <citation type="journal article" date="2020" name="Stud. Mycol.">
        <title>101 Dothideomycetes genomes: a test case for predicting lifestyles and emergence of pathogens.</title>
        <authorList>
            <person name="Haridas S."/>
            <person name="Albert R."/>
            <person name="Binder M."/>
            <person name="Bloem J."/>
            <person name="Labutti K."/>
            <person name="Salamov A."/>
            <person name="Andreopoulos B."/>
            <person name="Baker S."/>
            <person name="Barry K."/>
            <person name="Bills G."/>
            <person name="Bluhm B."/>
            <person name="Cannon C."/>
            <person name="Castanera R."/>
            <person name="Culley D."/>
            <person name="Daum C."/>
            <person name="Ezra D."/>
            <person name="Gonzalez J."/>
            <person name="Henrissat B."/>
            <person name="Kuo A."/>
            <person name="Liang C."/>
            <person name="Lipzen A."/>
            <person name="Lutzoni F."/>
            <person name="Magnuson J."/>
            <person name="Mondo S."/>
            <person name="Nolan M."/>
            <person name="Ohm R."/>
            <person name="Pangilinan J."/>
            <person name="Park H.-J."/>
            <person name="Ramirez L."/>
            <person name="Alfaro M."/>
            <person name="Sun H."/>
            <person name="Tritt A."/>
            <person name="Yoshinaga Y."/>
            <person name="Zwiers L.-H."/>
            <person name="Turgeon B."/>
            <person name="Goodwin S."/>
            <person name="Spatafora J."/>
            <person name="Crous P."/>
            <person name="Grigoriev I."/>
        </authorList>
    </citation>
    <scope>NUCLEOTIDE SEQUENCE</scope>
    <source>
        <strain evidence="3">CBS 379.55</strain>
    </source>
</reference>
<feature type="compositionally biased region" description="Basic residues" evidence="1">
    <location>
        <begin position="948"/>
        <end position="959"/>
    </location>
</feature>
<name>A0A6A6JE27_WESOR</name>
<feature type="compositionally biased region" description="Polar residues" evidence="1">
    <location>
        <begin position="288"/>
        <end position="301"/>
    </location>
</feature>
<dbReference type="Gene3D" id="2.60.40.150">
    <property type="entry name" value="C2 domain"/>
    <property type="match status" value="1"/>
</dbReference>
<dbReference type="PANTHER" id="PTHR47052">
    <property type="entry name" value="CONSERVED SERINE PROLINE-RICH PROTEIN (AFU_ORTHOLOGUE AFUA_2G01790)"/>
    <property type="match status" value="1"/>
</dbReference>
<dbReference type="InterPro" id="IPR000008">
    <property type="entry name" value="C2_dom"/>
</dbReference>
<dbReference type="EMBL" id="ML986503">
    <property type="protein sequence ID" value="KAF2274423.1"/>
    <property type="molecule type" value="Genomic_DNA"/>
</dbReference>
<dbReference type="RefSeq" id="XP_033651962.1">
    <property type="nucleotide sequence ID" value="XM_033801101.1"/>
</dbReference>
<evidence type="ECO:0000256" key="1">
    <source>
        <dbReference type="SAM" id="MobiDB-lite"/>
    </source>
</evidence>
<dbReference type="InterPro" id="IPR035892">
    <property type="entry name" value="C2_domain_sf"/>
</dbReference>
<dbReference type="SUPFAM" id="SSF49562">
    <property type="entry name" value="C2 domain (Calcium/lipid-binding domain, CaLB)"/>
    <property type="match status" value="1"/>
</dbReference>
<dbReference type="AlphaFoldDB" id="A0A6A6JE27"/>
<protein>
    <recommendedName>
        <fullName evidence="2">C2 domain-containing protein</fullName>
    </recommendedName>
</protein>
<feature type="region of interest" description="Disordered" evidence="1">
    <location>
        <begin position="572"/>
        <end position="725"/>
    </location>
</feature>
<organism evidence="3 4">
    <name type="scientific">Westerdykella ornata</name>
    <dbReference type="NCBI Taxonomy" id="318751"/>
    <lineage>
        <taxon>Eukaryota</taxon>
        <taxon>Fungi</taxon>
        <taxon>Dikarya</taxon>
        <taxon>Ascomycota</taxon>
        <taxon>Pezizomycotina</taxon>
        <taxon>Dothideomycetes</taxon>
        <taxon>Pleosporomycetidae</taxon>
        <taxon>Pleosporales</taxon>
        <taxon>Sporormiaceae</taxon>
        <taxon>Westerdykella</taxon>
    </lineage>
</organism>
<evidence type="ECO:0000259" key="2">
    <source>
        <dbReference type="PROSITE" id="PS50004"/>
    </source>
</evidence>
<proteinExistence type="predicted"/>
<dbReference type="Proteomes" id="UP000800097">
    <property type="component" value="Unassembled WGS sequence"/>
</dbReference>
<feature type="compositionally biased region" description="Low complexity" evidence="1">
    <location>
        <begin position="603"/>
        <end position="621"/>
    </location>
</feature>
<dbReference type="CDD" id="cd08681">
    <property type="entry name" value="C2_fungal_Inn1p-like"/>
    <property type="match status" value="1"/>
</dbReference>
<feature type="region of interest" description="Disordered" evidence="1">
    <location>
        <begin position="937"/>
        <end position="959"/>
    </location>
</feature>
<feature type="region of interest" description="Disordered" evidence="1">
    <location>
        <begin position="745"/>
        <end position="898"/>
    </location>
</feature>
<dbReference type="PROSITE" id="PS50004">
    <property type="entry name" value="C2"/>
    <property type="match status" value="1"/>
</dbReference>
<dbReference type="InterPro" id="IPR037791">
    <property type="entry name" value="C2_fungal_Inn1"/>
</dbReference>
<feature type="compositionally biased region" description="Polar residues" evidence="1">
    <location>
        <begin position="317"/>
        <end position="327"/>
    </location>
</feature>
<feature type="region of interest" description="Disordered" evidence="1">
    <location>
        <begin position="161"/>
        <end position="553"/>
    </location>
</feature>
<feature type="compositionally biased region" description="Polar residues" evidence="1">
    <location>
        <begin position="647"/>
        <end position="669"/>
    </location>
</feature>
<accession>A0A6A6JE27</accession>
<feature type="compositionally biased region" description="Polar residues" evidence="1">
    <location>
        <begin position="701"/>
        <end position="715"/>
    </location>
</feature>
<dbReference type="SMART" id="SM00239">
    <property type="entry name" value="C2"/>
    <property type="match status" value="1"/>
</dbReference>
<dbReference type="PANTHER" id="PTHR47052:SF3">
    <property type="entry name" value="INGRESSION PROTEIN 1"/>
    <property type="match status" value="1"/>
</dbReference>
<gene>
    <name evidence="3" type="ORF">EI97DRAFT_460274</name>
</gene>
<dbReference type="Pfam" id="PF00168">
    <property type="entry name" value="C2"/>
    <property type="match status" value="1"/>
</dbReference>
<feature type="compositionally biased region" description="Basic and acidic residues" evidence="1">
    <location>
        <begin position="755"/>
        <end position="800"/>
    </location>
</feature>
<feature type="compositionally biased region" description="Polar residues" evidence="1">
    <location>
        <begin position="576"/>
        <end position="587"/>
    </location>
</feature>
<evidence type="ECO:0000313" key="3">
    <source>
        <dbReference type="EMBL" id="KAF2274423.1"/>
    </source>
</evidence>
<keyword evidence="4" id="KW-1185">Reference proteome</keyword>
<evidence type="ECO:0000313" key="4">
    <source>
        <dbReference type="Proteomes" id="UP000800097"/>
    </source>
</evidence>
<feature type="compositionally biased region" description="Polar residues" evidence="1">
    <location>
        <begin position="832"/>
        <end position="855"/>
    </location>
</feature>
<dbReference type="GeneID" id="54554276"/>
<feature type="compositionally biased region" description="Polar residues" evidence="1">
    <location>
        <begin position="498"/>
        <end position="507"/>
    </location>
</feature>
<dbReference type="OrthoDB" id="270970at2759"/>
<dbReference type="InterPro" id="IPR052981">
    <property type="entry name" value="Ingression_C2_domain"/>
</dbReference>
<sequence length="959" mass="104594">MATKAASIGSFGKMHTAGIFSDMTVDGPNIGTLVVIMDRAKNLPNRRSMGKQDPYCAARLGKEAKKTTTDKRGGQTPRWDQELRFTVHDSPDYQSLKVSVFNDDKKTELIGETWVSLENVLLPGGGQSDGWHGLNCKGKYAGEIRIELTYYDTRPKAEKVVEKRRETARPENGSPAVGGPRDSTPVKRRPLPAGPAGAAPSPGGTPEHRGLQGAQSGPRAYQTPPQQHRTNEHTPAAQHRSHQTEIQPSRRPLQDGSSLNGAPVPGPHTPQHHQRTPQPVPDPYDASPNPSHQSSHNTPQYDRSGYDVSYAAPKPYETQTDPAPQQREQSHRAVLQDNYRSSQGRLPEHEVMPHSYSAPAVPTQHTDGYPNNHHSPQPAAHSYSQIPYQDAPIHVEPLRTSRSHDAGFGQSPGRDPYYAPNSYDPPNGFDPSMAYSRSPAGMQPTVEDDDEVPPPPPVHRSNAHTVTQPHHDRPPTYHSDAPSPLNINRYREEPQNGGYDSSNQQYYGTPPSAERRYTHPQSASRPVSRDVMVPSPLRGEVTMLPSSLVPGYDASREENGLVAYEPDVYQAAPSYGTPQRLRQQSEPNYAHPPQYETPPQHPPLSHQPLPMADAPDYYPHAAPEEPRHTSPVQDHLPLVKPRAVSPHESQSPNYRTSRTNLRSMPTRKSVSPRPPPSADSGERRLSGVPFDPDSFDVYNPSVASKKTQSSSNNIGNGADRSGAVEVNEKGQIVTFSGRVIDASDHLPLDSWAPEPEPKGTIKERPVRERPVLSGARDLDAARQREKEYRRDRLERERIRNAVDSIHADGGNGSPSNSSALVPSRHRFGDSVGGTSSSMNTSSAMVLHGTESTSPGSAGRNRLQKRSPRPASSYMASSSQSDIHMPNTNGYGSGPRHSANVRHSVAAAPPIPAKIPLEDGPPVEGDLAALSLELQSIDIGPASGGRARGTTRRRYGGGGY</sequence>
<feature type="domain" description="C2" evidence="2">
    <location>
        <begin position="13"/>
        <end position="132"/>
    </location>
</feature>